<gene>
    <name evidence="1" type="ORF">OTI717_LOCUS43857</name>
</gene>
<protein>
    <submittedName>
        <fullName evidence="1">Uncharacterized protein</fullName>
    </submittedName>
</protein>
<feature type="non-terminal residue" evidence="1">
    <location>
        <position position="1"/>
    </location>
</feature>
<dbReference type="Gene3D" id="3.40.220.10">
    <property type="entry name" value="Leucine Aminopeptidase, subunit E, domain 1"/>
    <property type="match status" value="1"/>
</dbReference>
<dbReference type="SUPFAM" id="SSF52949">
    <property type="entry name" value="Macro domain-like"/>
    <property type="match status" value="1"/>
</dbReference>
<dbReference type="EMBL" id="CAJOAX010067126">
    <property type="protein sequence ID" value="CAF4361275.1"/>
    <property type="molecule type" value="Genomic_DNA"/>
</dbReference>
<dbReference type="AlphaFoldDB" id="A0A820LQT5"/>
<feature type="non-terminal residue" evidence="1">
    <location>
        <position position="115"/>
    </location>
</feature>
<reference evidence="1" key="1">
    <citation type="submission" date="2021-02" db="EMBL/GenBank/DDBJ databases">
        <authorList>
            <person name="Nowell W R."/>
        </authorList>
    </citation>
    <scope>NUCLEOTIDE SEQUENCE</scope>
</reference>
<name>A0A820LQT5_9BILA</name>
<organism evidence="1 2">
    <name type="scientific">Rotaria sordida</name>
    <dbReference type="NCBI Taxonomy" id="392033"/>
    <lineage>
        <taxon>Eukaryota</taxon>
        <taxon>Metazoa</taxon>
        <taxon>Spiralia</taxon>
        <taxon>Gnathifera</taxon>
        <taxon>Rotifera</taxon>
        <taxon>Eurotatoria</taxon>
        <taxon>Bdelloidea</taxon>
        <taxon>Philodinida</taxon>
        <taxon>Philodinidae</taxon>
        <taxon>Rotaria</taxon>
    </lineage>
</organism>
<dbReference type="Proteomes" id="UP000663823">
    <property type="component" value="Unassembled WGS sequence"/>
</dbReference>
<accession>A0A820LQT5</accession>
<proteinExistence type="predicted"/>
<dbReference type="InterPro" id="IPR043472">
    <property type="entry name" value="Macro_dom-like"/>
</dbReference>
<comment type="caution">
    <text evidence="1">The sequence shown here is derived from an EMBL/GenBank/DDBJ whole genome shotgun (WGS) entry which is preliminary data.</text>
</comment>
<evidence type="ECO:0000313" key="2">
    <source>
        <dbReference type="Proteomes" id="UP000663823"/>
    </source>
</evidence>
<evidence type="ECO:0000313" key="1">
    <source>
        <dbReference type="EMBL" id="CAF4361275.1"/>
    </source>
</evidence>
<sequence length="115" mass="12974">LIEYSMKILFVIQPNRIDIYNEFQKQLNIFQSQQTSTSQSISIMIGEGKIEIEQGDIIEQNVDVIIGSSSSENLRQALIKSAGYEVEHAYNQAYEDNSNSLIFSTPSGQLPSKRI</sequence>